<dbReference type="EMBL" id="UYRR01021477">
    <property type="protein sequence ID" value="VDK31008.1"/>
    <property type="molecule type" value="Genomic_DNA"/>
</dbReference>
<protein>
    <submittedName>
        <fullName evidence="3">DUF1897 domain-containing protein</fullName>
    </submittedName>
</protein>
<name>A0A0M3JL89_ANISI</name>
<evidence type="ECO:0000313" key="3">
    <source>
        <dbReference type="WBParaSite" id="ASIM_0000841901-mRNA-1"/>
    </source>
</evidence>
<gene>
    <name evidence="1" type="ORF">ASIM_LOCUS8173</name>
</gene>
<sequence>MKYSISGCSEKFDFRNTPAAIPHFTQYYASAIPAGTAGGTNVSVGGVQDYMVGGRYSAATAGGNSAAAAQQLLQFSAATPQTAMAAQIQAYSTQQAAAAA</sequence>
<proteinExistence type="predicted"/>
<keyword evidence="2" id="KW-1185">Reference proteome</keyword>
<evidence type="ECO:0000313" key="1">
    <source>
        <dbReference type="EMBL" id="VDK31008.1"/>
    </source>
</evidence>
<dbReference type="AlphaFoldDB" id="A0A0M3JL89"/>
<evidence type="ECO:0000313" key="2">
    <source>
        <dbReference type="Proteomes" id="UP000267096"/>
    </source>
</evidence>
<dbReference type="Proteomes" id="UP000267096">
    <property type="component" value="Unassembled WGS sequence"/>
</dbReference>
<reference evidence="3" key="1">
    <citation type="submission" date="2017-02" db="UniProtKB">
        <authorList>
            <consortium name="WormBaseParasite"/>
        </authorList>
    </citation>
    <scope>IDENTIFICATION</scope>
</reference>
<reference evidence="1 2" key="2">
    <citation type="submission" date="2018-11" db="EMBL/GenBank/DDBJ databases">
        <authorList>
            <consortium name="Pathogen Informatics"/>
        </authorList>
    </citation>
    <scope>NUCLEOTIDE SEQUENCE [LARGE SCALE GENOMIC DNA]</scope>
</reference>
<dbReference type="WBParaSite" id="ASIM_0000841901-mRNA-1">
    <property type="protein sequence ID" value="ASIM_0000841901-mRNA-1"/>
    <property type="gene ID" value="ASIM_0000841901"/>
</dbReference>
<accession>A0A0M3JL89</accession>
<organism evidence="3">
    <name type="scientific">Anisakis simplex</name>
    <name type="common">Herring worm</name>
    <dbReference type="NCBI Taxonomy" id="6269"/>
    <lineage>
        <taxon>Eukaryota</taxon>
        <taxon>Metazoa</taxon>
        <taxon>Ecdysozoa</taxon>
        <taxon>Nematoda</taxon>
        <taxon>Chromadorea</taxon>
        <taxon>Rhabditida</taxon>
        <taxon>Spirurina</taxon>
        <taxon>Ascaridomorpha</taxon>
        <taxon>Ascaridoidea</taxon>
        <taxon>Anisakidae</taxon>
        <taxon>Anisakis</taxon>
        <taxon>Anisakis simplex complex</taxon>
    </lineage>
</organism>